<evidence type="ECO:0000256" key="1">
    <source>
        <dbReference type="ARBA" id="ARBA00004635"/>
    </source>
</evidence>
<evidence type="ECO:0000256" key="3">
    <source>
        <dbReference type="ARBA" id="ARBA00022544"/>
    </source>
</evidence>
<feature type="domain" description="Spore germination protein N-terminal" evidence="9">
    <location>
        <begin position="13"/>
        <end position="183"/>
    </location>
</feature>
<dbReference type="Proteomes" id="UP001199916">
    <property type="component" value="Unassembled WGS sequence"/>
</dbReference>
<keyword evidence="7" id="KW-0449">Lipoprotein</keyword>
<evidence type="ECO:0000256" key="4">
    <source>
        <dbReference type="ARBA" id="ARBA00022729"/>
    </source>
</evidence>
<dbReference type="Pfam" id="PF25198">
    <property type="entry name" value="Spore_GerAC_N"/>
    <property type="match status" value="1"/>
</dbReference>
<reference evidence="10 11" key="1">
    <citation type="submission" date="2021-11" db="EMBL/GenBank/DDBJ databases">
        <title>Draft genome sequence of Paenibacillus profundus YoMME, a new Gram-positive bacteria with exoelectrogenic properties.</title>
        <authorList>
            <person name="Hubenova Y."/>
            <person name="Hubenova E."/>
            <person name="Manasiev Y."/>
            <person name="Peykov S."/>
            <person name="Mitov M."/>
        </authorList>
    </citation>
    <scope>NUCLEOTIDE SEQUENCE [LARGE SCALE GENOMIC DNA]</scope>
    <source>
        <strain evidence="10 11">YoMME</strain>
    </source>
</reference>
<dbReference type="PANTHER" id="PTHR35789">
    <property type="entry name" value="SPORE GERMINATION PROTEIN B3"/>
    <property type="match status" value="1"/>
</dbReference>
<keyword evidence="3" id="KW-0309">Germination</keyword>
<dbReference type="NCBIfam" id="TIGR02887">
    <property type="entry name" value="spore_ger_x_C"/>
    <property type="match status" value="1"/>
</dbReference>
<keyword evidence="4" id="KW-0732">Signal</keyword>
<dbReference type="PANTHER" id="PTHR35789:SF1">
    <property type="entry name" value="SPORE GERMINATION PROTEIN B3"/>
    <property type="match status" value="1"/>
</dbReference>
<feature type="domain" description="Spore germination GerAC-like C-terminal" evidence="8">
    <location>
        <begin position="194"/>
        <end position="355"/>
    </location>
</feature>
<dbReference type="InterPro" id="IPR038501">
    <property type="entry name" value="Spore_GerAC_C_sf"/>
</dbReference>
<keyword evidence="6" id="KW-0564">Palmitate</keyword>
<dbReference type="InterPro" id="IPR046953">
    <property type="entry name" value="Spore_GerAC-like_C"/>
</dbReference>
<evidence type="ECO:0000256" key="7">
    <source>
        <dbReference type="ARBA" id="ARBA00023288"/>
    </source>
</evidence>
<sequence length="364" mass="40948">MLSFSLISTGCWDQHLMKNVTLIQALTYDLTNKQLLCVGAAAPVIGNLHSKNSSSKSDILVTTARTPGEAKIILNHMASGVLDTAKNKLLLLGEAFAAQDIYPFLDLHYRNPRNSLNARVAVVKDKALPLIQLKNDREEHISRYLLDLIQSAEESLIIPEENIQSIASVLLDPGEDITLPFIVVEENKHKAFVKGIALFNDRKYTGYHLNHNQSTLYLLLKKGSPQQNSFIITLDNVTKNYPERFVSFTVKHIKRKIKLHKSTHNQIYVSIDMNLKLQITEYPKGDVENDSSILKEKLSAALTTLTEEVLSHLKESNCDALGIGRKLMAFQPEVWSQLNKEDYFKKVHFKTSITIDGIKSGIVK</sequence>
<dbReference type="Gene3D" id="3.30.300.210">
    <property type="entry name" value="Nutrient germinant receptor protein C, domain 3"/>
    <property type="match status" value="1"/>
</dbReference>
<accession>A0ABS8YNV7</accession>
<name>A0ABS8YNV7_9BACL</name>
<evidence type="ECO:0000256" key="5">
    <source>
        <dbReference type="ARBA" id="ARBA00023136"/>
    </source>
</evidence>
<organism evidence="10 11">
    <name type="scientific">Paenibacillus profundus</name>
    <dbReference type="NCBI Taxonomy" id="1173085"/>
    <lineage>
        <taxon>Bacteria</taxon>
        <taxon>Bacillati</taxon>
        <taxon>Bacillota</taxon>
        <taxon>Bacilli</taxon>
        <taxon>Bacillales</taxon>
        <taxon>Paenibacillaceae</taxon>
        <taxon>Paenibacillus</taxon>
    </lineage>
</organism>
<keyword evidence="11" id="KW-1185">Reference proteome</keyword>
<evidence type="ECO:0000259" key="9">
    <source>
        <dbReference type="Pfam" id="PF25198"/>
    </source>
</evidence>
<comment type="caution">
    <text evidence="10">The sequence shown here is derived from an EMBL/GenBank/DDBJ whole genome shotgun (WGS) entry which is preliminary data.</text>
</comment>
<dbReference type="InterPro" id="IPR057336">
    <property type="entry name" value="GerAC_N"/>
</dbReference>
<comment type="similarity">
    <text evidence="2">Belongs to the GerABKC lipoprotein family.</text>
</comment>
<evidence type="ECO:0000313" key="10">
    <source>
        <dbReference type="EMBL" id="MCE5173222.1"/>
    </source>
</evidence>
<dbReference type="InterPro" id="IPR008844">
    <property type="entry name" value="Spore_GerAC-like"/>
</dbReference>
<dbReference type="EMBL" id="JAJNBZ010000044">
    <property type="protein sequence ID" value="MCE5173222.1"/>
    <property type="molecule type" value="Genomic_DNA"/>
</dbReference>
<comment type="subcellular location">
    <subcellularLocation>
        <location evidence="1">Membrane</location>
        <topology evidence="1">Lipid-anchor</topology>
    </subcellularLocation>
</comment>
<keyword evidence="5" id="KW-0472">Membrane</keyword>
<protein>
    <submittedName>
        <fullName evidence="10">Ger(X)C family spore germination protein</fullName>
    </submittedName>
</protein>
<evidence type="ECO:0000313" key="11">
    <source>
        <dbReference type="Proteomes" id="UP001199916"/>
    </source>
</evidence>
<evidence type="ECO:0000256" key="6">
    <source>
        <dbReference type="ARBA" id="ARBA00023139"/>
    </source>
</evidence>
<proteinExistence type="inferred from homology"/>
<evidence type="ECO:0000259" key="8">
    <source>
        <dbReference type="Pfam" id="PF05504"/>
    </source>
</evidence>
<dbReference type="Pfam" id="PF05504">
    <property type="entry name" value="Spore_GerAC"/>
    <property type="match status" value="1"/>
</dbReference>
<gene>
    <name evidence="10" type="ORF">LQV63_28575</name>
</gene>
<evidence type="ECO:0000256" key="2">
    <source>
        <dbReference type="ARBA" id="ARBA00007886"/>
    </source>
</evidence>